<keyword evidence="3" id="KW-1185">Reference proteome</keyword>
<comment type="caution">
    <text evidence="2">The sequence shown here is derived from an EMBL/GenBank/DDBJ whole genome shotgun (WGS) entry which is preliminary data.</text>
</comment>
<feature type="region of interest" description="Disordered" evidence="1">
    <location>
        <begin position="47"/>
        <end position="75"/>
    </location>
</feature>
<protein>
    <submittedName>
        <fullName evidence="2">Jg14923 protein</fullName>
    </submittedName>
</protein>
<accession>A0A8S4QKN3</accession>
<sequence length="75" mass="8538">MSRSVDEPELHCSTRREANGRWMDDGLPMFLNGDLAILVDTRRGVRMTSESQEATGPKRHQTLVDVQRHDDVDDS</sequence>
<proteinExistence type="predicted"/>
<dbReference type="EMBL" id="CAKXAJ010008878">
    <property type="protein sequence ID" value="CAH2210991.1"/>
    <property type="molecule type" value="Genomic_DNA"/>
</dbReference>
<dbReference type="AlphaFoldDB" id="A0A8S4QKN3"/>
<dbReference type="Proteomes" id="UP000838756">
    <property type="component" value="Unassembled WGS sequence"/>
</dbReference>
<reference evidence="2" key="1">
    <citation type="submission" date="2022-03" db="EMBL/GenBank/DDBJ databases">
        <authorList>
            <person name="Lindestad O."/>
        </authorList>
    </citation>
    <scope>NUCLEOTIDE SEQUENCE</scope>
</reference>
<organism evidence="2 3">
    <name type="scientific">Pararge aegeria aegeria</name>
    <dbReference type="NCBI Taxonomy" id="348720"/>
    <lineage>
        <taxon>Eukaryota</taxon>
        <taxon>Metazoa</taxon>
        <taxon>Ecdysozoa</taxon>
        <taxon>Arthropoda</taxon>
        <taxon>Hexapoda</taxon>
        <taxon>Insecta</taxon>
        <taxon>Pterygota</taxon>
        <taxon>Neoptera</taxon>
        <taxon>Endopterygota</taxon>
        <taxon>Lepidoptera</taxon>
        <taxon>Glossata</taxon>
        <taxon>Ditrysia</taxon>
        <taxon>Papilionoidea</taxon>
        <taxon>Nymphalidae</taxon>
        <taxon>Satyrinae</taxon>
        <taxon>Satyrini</taxon>
        <taxon>Parargina</taxon>
        <taxon>Pararge</taxon>
    </lineage>
</organism>
<evidence type="ECO:0000256" key="1">
    <source>
        <dbReference type="SAM" id="MobiDB-lite"/>
    </source>
</evidence>
<evidence type="ECO:0000313" key="2">
    <source>
        <dbReference type="EMBL" id="CAH2210991.1"/>
    </source>
</evidence>
<name>A0A8S4QKN3_9NEOP</name>
<gene>
    <name evidence="2" type="primary">jg14923</name>
    <name evidence="2" type="ORF">PAEG_LOCUS2839</name>
</gene>
<feature type="compositionally biased region" description="Basic and acidic residues" evidence="1">
    <location>
        <begin position="66"/>
        <end position="75"/>
    </location>
</feature>
<evidence type="ECO:0000313" key="3">
    <source>
        <dbReference type="Proteomes" id="UP000838756"/>
    </source>
</evidence>